<evidence type="ECO:0000313" key="3">
    <source>
        <dbReference type="Proteomes" id="UP000297447"/>
    </source>
</evidence>
<dbReference type="PROSITE" id="PS51819">
    <property type="entry name" value="VOC"/>
    <property type="match status" value="2"/>
</dbReference>
<dbReference type="SUPFAM" id="SSF54593">
    <property type="entry name" value="Glyoxalase/Bleomycin resistance protein/Dihydroxybiphenyl dioxygenase"/>
    <property type="match status" value="2"/>
</dbReference>
<dbReference type="EMBL" id="SOHE01000083">
    <property type="protein sequence ID" value="TFD45610.1"/>
    <property type="molecule type" value="Genomic_DNA"/>
</dbReference>
<evidence type="ECO:0000259" key="1">
    <source>
        <dbReference type="PROSITE" id="PS51819"/>
    </source>
</evidence>
<evidence type="ECO:0000313" key="2">
    <source>
        <dbReference type="EMBL" id="TFD45610.1"/>
    </source>
</evidence>
<name>A0A4R8ZU47_9MICO</name>
<keyword evidence="3" id="KW-1185">Reference proteome</keyword>
<comment type="caution">
    <text evidence="2">The sequence shown here is derived from an EMBL/GenBank/DDBJ whole genome shotgun (WGS) entry which is preliminary data.</text>
</comment>
<dbReference type="CDD" id="cd07247">
    <property type="entry name" value="SgaA_N_like"/>
    <property type="match status" value="1"/>
</dbReference>
<organism evidence="2 3">
    <name type="scientific">Cryobacterium frigoriphilum</name>
    <dbReference type="NCBI Taxonomy" id="1259150"/>
    <lineage>
        <taxon>Bacteria</taxon>
        <taxon>Bacillati</taxon>
        <taxon>Actinomycetota</taxon>
        <taxon>Actinomycetes</taxon>
        <taxon>Micrococcales</taxon>
        <taxon>Microbacteriaceae</taxon>
        <taxon>Cryobacterium</taxon>
    </lineage>
</organism>
<dbReference type="PANTHER" id="PTHR33993">
    <property type="entry name" value="GLYOXALASE-RELATED"/>
    <property type="match status" value="1"/>
</dbReference>
<proteinExistence type="predicted"/>
<protein>
    <submittedName>
        <fullName evidence="2">VOC family protein</fullName>
    </submittedName>
</protein>
<dbReference type="Pfam" id="PF18029">
    <property type="entry name" value="Glyoxalase_6"/>
    <property type="match status" value="2"/>
</dbReference>
<dbReference type="InterPro" id="IPR041581">
    <property type="entry name" value="Glyoxalase_6"/>
</dbReference>
<dbReference type="InterPro" id="IPR052164">
    <property type="entry name" value="Anthracycline_SecMetBiosynth"/>
</dbReference>
<dbReference type="Gene3D" id="3.10.180.10">
    <property type="entry name" value="2,3-Dihydroxybiphenyl 1,2-Dioxygenase, domain 1"/>
    <property type="match status" value="2"/>
</dbReference>
<dbReference type="RefSeq" id="WP_134520974.1">
    <property type="nucleotide sequence ID" value="NZ_SOHE01000083.1"/>
</dbReference>
<reference evidence="2 3" key="1">
    <citation type="submission" date="2019-03" db="EMBL/GenBank/DDBJ databases">
        <title>Genomics of glacier-inhabiting Cryobacterium strains.</title>
        <authorList>
            <person name="Liu Q."/>
            <person name="Xin Y.-H."/>
        </authorList>
    </citation>
    <scope>NUCLEOTIDE SEQUENCE [LARGE SCALE GENOMIC DNA]</scope>
    <source>
        <strain evidence="2 3">Hh14</strain>
    </source>
</reference>
<feature type="domain" description="VOC" evidence="1">
    <location>
        <begin position="18"/>
        <end position="132"/>
    </location>
</feature>
<dbReference type="OrthoDB" id="9793039at2"/>
<feature type="domain" description="VOC" evidence="1">
    <location>
        <begin position="146"/>
        <end position="278"/>
    </location>
</feature>
<accession>A0A4R8ZU47</accession>
<dbReference type="Proteomes" id="UP000297447">
    <property type="component" value="Unassembled WGS sequence"/>
</dbReference>
<gene>
    <name evidence="2" type="ORF">E3T55_18280</name>
</gene>
<dbReference type="PANTHER" id="PTHR33993:SF14">
    <property type="entry name" value="GB|AAF24581.1"/>
    <property type="match status" value="1"/>
</dbReference>
<dbReference type="InterPro" id="IPR029068">
    <property type="entry name" value="Glyas_Bleomycin-R_OHBP_Dase"/>
</dbReference>
<dbReference type="AlphaFoldDB" id="A0A4R8ZU47"/>
<dbReference type="InterPro" id="IPR037523">
    <property type="entry name" value="VOC_core"/>
</dbReference>
<sequence>MSAEAPPTGPARTYPAGVTCWIDTEQPDPAAASRFYGELFGWTFTNAMPPQAESVYLIAQLDGNDVGAIGPAPAGTPVAWNTYIAVAEADGAALAVATAGGTVVSGPNDAGPGGRTATCADPQGAEFRLWQPYRRLGAQTVNLPGSWNFSDLRTADIAAARTFYSEIFGWEYLNLGDSVETMVSVPGYGDHLAATVDPDIYRRQAGAPAGFADVIGAIEDVGAAAAGWHVKFSVADRDASAALAVRLGATVLETAESPWAALARIRDPQGAEFTLSEFRPPA</sequence>